<name>A0A9Q0CVH2_9POAL</name>
<keyword evidence="11" id="KW-0472">Membrane</keyword>
<evidence type="ECO:0000256" key="13">
    <source>
        <dbReference type="RuleBase" id="RU363063"/>
    </source>
</evidence>
<keyword evidence="7" id="KW-0812">Transmembrane</keyword>
<proteinExistence type="inferred from homology"/>
<dbReference type="Pfam" id="PF01762">
    <property type="entry name" value="Galactosyl_T"/>
    <property type="match status" value="1"/>
</dbReference>
<keyword evidence="5 13" id="KW-0328">Glycosyltransferase</keyword>
<sequence>MKHSSSKTRSSSYLHLLLLLLLILPLICLFSNPSVHLYLIPALGSCQPVKYTEARELTPPKPTFRLLMGILTLPSRFERRSLIRLAYSNQQITEAHVDIRFILCSVTKEDENTLVSLEMMQYDDIIILNCTESMNSGKTYTYFSSLPKLFSGEDKYDYATKSDDDTYFILDNLIKSLKDKSRHDMYYGAGFPFNEKDSPQFMLGMGYLLSWDLVEWIAESEITRSEPVGPEDMLTGKWLTMGNKAGNRYNMIPAMYDYKGPELGDFIPGTIAVHQLKETARWLNTLKYFNMKDRIRT</sequence>
<comment type="cofactor">
    <cofactor evidence="1 13">
        <name>Mn(2+)</name>
        <dbReference type="ChEBI" id="CHEBI:29035"/>
    </cofactor>
</comment>
<dbReference type="EMBL" id="JAMQYH010000001">
    <property type="protein sequence ID" value="KAJ1700462.1"/>
    <property type="molecule type" value="Genomic_DNA"/>
</dbReference>
<evidence type="ECO:0000256" key="2">
    <source>
        <dbReference type="ARBA" id="ARBA00004323"/>
    </source>
</evidence>
<dbReference type="GO" id="GO:0016758">
    <property type="term" value="F:hexosyltransferase activity"/>
    <property type="evidence" value="ECO:0007669"/>
    <property type="project" value="InterPro"/>
</dbReference>
<comment type="caution">
    <text evidence="14">The sequence shown here is derived from an EMBL/GenBank/DDBJ whole genome shotgun (WGS) entry which is preliminary data.</text>
</comment>
<evidence type="ECO:0000256" key="5">
    <source>
        <dbReference type="ARBA" id="ARBA00022676"/>
    </source>
</evidence>
<evidence type="ECO:0000256" key="4">
    <source>
        <dbReference type="ARBA" id="ARBA00008661"/>
    </source>
</evidence>
<protein>
    <recommendedName>
        <fullName evidence="13">Hexosyltransferase</fullName>
        <ecNumber evidence="13">2.4.1.-</ecNumber>
    </recommendedName>
</protein>
<keyword evidence="9" id="KW-1133">Transmembrane helix</keyword>
<keyword evidence="6" id="KW-0808">Transferase</keyword>
<dbReference type="AlphaFoldDB" id="A0A9Q0CVH2"/>
<reference evidence="14" key="1">
    <citation type="journal article" date="2022" name="Cell">
        <title>Repeat-based holocentromeres influence genome architecture and karyotype evolution.</title>
        <authorList>
            <person name="Hofstatter P.G."/>
            <person name="Thangavel G."/>
            <person name="Lux T."/>
            <person name="Neumann P."/>
            <person name="Vondrak T."/>
            <person name="Novak P."/>
            <person name="Zhang M."/>
            <person name="Costa L."/>
            <person name="Castellani M."/>
            <person name="Scott A."/>
            <person name="Toegelov H."/>
            <person name="Fuchs J."/>
            <person name="Mata-Sucre Y."/>
            <person name="Dias Y."/>
            <person name="Vanzela A.L.L."/>
            <person name="Huettel B."/>
            <person name="Almeida C.C.S."/>
            <person name="Simkova H."/>
            <person name="Souza G."/>
            <person name="Pedrosa-Harand A."/>
            <person name="Macas J."/>
            <person name="Mayer K.F.X."/>
            <person name="Houben A."/>
            <person name="Marques A."/>
        </authorList>
    </citation>
    <scope>NUCLEOTIDE SEQUENCE</scope>
    <source>
        <strain evidence="14">RhyBre1mFocal</strain>
    </source>
</reference>
<evidence type="ECO:0000256" key="12">
    <source>
        <dbReference type="ARBA" id="ARBA00023211"/>
    </source>
</evidence>
<evidence type="ECO:0000313" key="15">
    <source>
        <dbReference type="Proteomes" id="UP001151287"/>
    </source>
</evidence>
<dbReference type="GO" id="GO:0000139">
    <property type="term" value="C:Golgi membrane"/>
    <property type="evidence" value="ECO:0007669"/>
    <property type="project" value="UniProtKB-SubCell"/>
</dbReference>
<dbReference type="Gene3D" id="3.90.550.50">
    <property type="match status" value="1"/>
</dbReference>
<evidence type="ECO:0000313" key="14">
    <source>
        <dbReference type="EMBL" id="KAJ1700462.1"/>
    </source>
</evidence>
<dbReference type="PANTHER" id="PTHR11214">
    <property type="entry name" value="BETA-1,3-N-ACETYLGLUCOSAMINYLTRANSFERASE"/>
    <property type="match status" value="1"/>
</dbReference>
<keyword evidence="12 13" id="KW-0464">Manganese</keyword>
<evidence type="ECO:0000256" key="10">
    <source>
        <dbReference type="ARBA" id="ARBA00023034"/>
    </source>
</evidence>
<comment type="similarity">
    <text evidence="4 13">Belongs to the glycosyltransferase 31 family.</text>
</comment>
<dbReference type="EC" id="2.4.1.-" evidence="13"/>
<dbReference type="PANTHER" id="PTHR11214:SF351">
    <property type="entry name" value="BETA-1,3-GALACTOSYLTRANSFERASE PVG3"/>
    <property type="match status" value="1"/>
</dbReference>
<evidence type="ECO:0000256" key="8">
    <source>
        <dbReference type="ARBA" id="ARBA00022968"/>
    </source>
</evidence>
<organism evidence="14 15">
    <name type="scientific">Rhynchospora breviuscula</name>
    <dbReference type="NCBI Taxonomy" id="2022672"/>
    <lineage>
        <taxon>Eukaryota</taxon>
        <taxon>Viridiplantae</taxon>
        <taxon>Streptophyta</taxon>
        <taxon>Embryophyta</taxon>
        <taxon>Tracheophyta</taxon>
        <taxon>Spermatophyta</taxon>
        <taxon>Magnoliopsida</taxon>
        <taxon>Liliopsida</taxon>
        <taxon>Poales</taxon>
        <taxon>Cyperaceae</taxon>
        <taxon>Cyperoideae</taxon>
        <taxon>Rhynchosporeae</taxon>
        <taxon>Rhynchospora</taxon>
    </lineage>
</organism>
<evidence type="ECO:0000256" key="7">
    <source>
        <dbReference type="ARBA" id="ARBA00022692"/>
    </source>
</evidence>
<dbReference type="InterPro" id="IPR002659">
    <property type="entry name" value="Glyco_trans_31"/>
</dbReference>
<keyword evidence="15" id="KW-1185">Reference proteome</keyword>
<evidence type="ECO:0000256" key="3">
    <source>
        <dbReference type="ARBA" id="ARBA00004922"/>
    </source>
</evidence>
<dbReference type="Proteomes" id="UP001151287">
    <property type="component" value="Unassembled WGS sequence"/>
</dbReference>
<accession>A0A9Q0CVH2</accession>
<evidence type="ECO:0000256" key="6">
    <source>
        <dbReference type="ARBA" id="ARBA00022679"/>
    </source>
</evidence>
<comment type="pathway">
    <text evidence="3">Protein modification; protein glycosylation.</text>
</comment>
<gene>
    <name evidence="14" type="ORF">LUZ63_000241</name>
</gene>
<keyword evidence="10 13" id="KW-0333">Golgi apparatus</keyword>
<evidence type="ECO:0000256" key="9">
    <source>
        <dbReference type="ARBA" id="ARBA00022989"/>
    </source>
</evidence>
<comment type="subcellular location">
    <subcellularLocation>
        <location evidence="2 13">Golgi apparatus membrane</location>
        <topology evidence="2 13">Single-pass type II membrane protein</topology>
    </subcellularLocation>
</comment>
<dbReference type="OrthoDB" id="2139606at2759"/>
<evidence type="ECO:0000256" key="1">
    <source>
        <dbReference type="ARBA" id="ARBA00001936"/>
    </source>
</evidence>
<keyword evidence="8" id="KW-0735">Signal-anchor</keyword>
<evidence type="ECO:0000256" key="11">
    <source>
        <dbReference type="ARBA" id="ARBA00023136"/>
    </source>
</evidence>